<feature type="chain" id="PRO_5021736858" evidence="1">
    <location>
        <begin position="24"/>
        <end position="263"/>
    </location>
</feature>
<reference evidence="3 4" key="1">
    <citation type="submission" date="2019-06" db="EMBL/GenBank/DDBJ databases">
        <title>Echinicola alkalisoli sp. nov. isolated from saline soil.</title>
        <authorList>
            <person name="Sun J.-Q."/>
            <person name="Xu L."/>
        </authorList>
    </citation>
    <scope>NUCLEOTIDE SEQUENCE [LARGE SCALE GENOMIC DNA]</scope>
    <source>
        <strain evidence="3 4">LN3S3</strain>
    </source>
</reference>
<dbReference type="InterPro" id="IPR045743">
    <property type="entry name" value="DUF6089"/>
</dbReference>
<evidence type="ECO:0000256" key="1">
    <source>
        <dbReference type="SAM" id="SignalP"/>
    </source>
</evidence>
<name>A0A514CDZ8_9BACT</name>
<feature type="signal peptide" evidence="1">
    <location>
        <begin position="1"/>
        <end position="23"/>
    </location>
</feature>
<organism evidence="3 4">
    <name type="scientific">Echinicola soli</name>
    <dbReference type="NCBI Taxonomy" id="2591634"/>
    <lineage>
        <taxon>Bacteria</taxon>
        <taxon>Pseudomonadati</taxon>
        <taxon>Bacteroidota</taxon>
        <taxon>Cytophagia</taxon>
        <taxon>Cytophagales</taxon>
        <taxon>Cyclobacteriaceae</taxon>
        <taxon>Echinicola</taxon>
    </lineage>
</organism>
<evidence type="ECO:0000313" key="3">
    <source>
        <dbReference type="EMBL" id="QDH78045.1"/>
    </source>
</evidence>
<dbReference type="RefSeq" id="WP_141613307.1">
    <property type="nucleotide sequence ID" value="NZ_CP041253.1"/>
</dbReference>
<keyword evidence="4" id="KW-1185">Reference proteome</keyword>
<sequence>MKKVNFQLLCHSLLILMFMSISAGQGYAQKTSEYGLGLGVATYSGDIIRRLDPSQIGLQGTLFGRRKFDNVWSLRYGIALSGLNAADSVRPLDAMAQARNAYFKGLLVEGHIMMEYHFLDYLAPHSPVRYSPYGFFGIGYTMFFGEGRSYEGEIPPNDEGDYSLSTPVIPFGLGVKYQLKERMFLSVEFGFRPTLSDFLDKIEPNDTYLPRFPLDPDTPLPDDPDAYPLPYGANYGNKADKDWYYFLGVTLSYSFHKIECFNY</sequence>
<dbReference type="InterPro" id="IPR011250">
    <property type="entry name" value="OMP/PagP_B-barrel"/>
</dbReference>
<dbReference type="Proteomes" id="UP000316614">
    <property type="component" value="Chromosome"/>
</dbReference>
<dbReference type="AlphaFoldDB" id="A0A514CDZ8"/>
<dbReference type="Pfam" id="PF19573">
    <property type="entry name" value="DUF6089"/>
    <property type="match status" value="1"/>
</dbReference>
<proteinExistence type="predicted"/>
<dbReference type="KEGG" id="echi:FKX85_02940"/>
<keyword evidence="1" id="KW-0732">Signal</keyword>
<dbReference type="SUPFAM" id="SSF56925">
    <property type="entry name" value="OMPA-like"/>
    <property type="match status" value="1"/>
</dbReference>
<gene>
    <name evidence="3" type="ORF">FKX85_02940</name>
</gene>
<accession>A0A514CDZ8</accession>
<evidence type="ECO:0000313" key="4">
    <source>
        <dbReference type="Proteomes" id="UP000316614"/>
    </source>
</evidence>
<feature type="domain" description="DUF6089" evidence="2">
    <location>
        <begin position="14"/>
        <end position="208"/>
    </location>
</feature>
<dbReference type="EMBL" id="CP041253">
    <property type="protein sequence ID" value="QDH78045.1"/>
    <property type="molecule type" value="Genomic_DNA"/>
</dbReference>
<protein>
    <submittedName>
        <fullName evidence="3">Outer membrane beta-barrel protein</fullName>
    </submittedName>
</protein>
<evidence type="ECO:0000259" key="2">
    <source>
        <dbReference type="Pfam" id="PF19573"/>
    </source>
</evidence>
<dbReference type="OrthoDB" id="654178at2"/>